<dbReference type="Proteomes" id="UP000272942">
    <property type="component" value="Unassembled WGS sequence"/>
</dbReference>
<reference evidence="1 2" key="2">
    <citation type="submission" date="2018-11" db="EMBL/GenBank/DDBJ databases">
        <authorList>
            <consortium name="Pathogen Informatics"/>
        </authorList>
    </citation>
    <scope>NUCLEOTIDE SEQUENCE [LARGE SCALE GENOMIC DNA]</scope>
    <source>
        <strain evidence="1 2">Egypt</strain>
    </source>
</reference>
<evidence type="ECO:0000313" key="3">
    <source>
        <dbReference type="WBParaSite" id="ECPE_0001116601-mRNA-1"/>
    </source>
</evidence>
<dbReference type="GO" id="GO:0005840">
    <property type="term" value="C:ribosome"/>
    <property type="evidence" value="ECO:0007669"/>
    <property type="project" value="InterPro"/>
</dbReference>
<dbReference type="OrthoDB" id="274622at2759"/>
<dbReference type="AlphaFoldDB" id="A0A183AVZ7"/>
<evidence type="ECO:0000313" key="2">
    <source>
        <dbReference type="Proteomes" id="UP000272942"/>
    </source>
</evidence>
<reference evidence="3" key="1">
    <citation type="submission" date="2016-06" db="UniProtKB">
        <authorList>
            <consortium name="WormBaseParasite"/>
        </authorList>
    </citation>
    <scope>IDENTIFICATION</scope>
</reference>
<keyword evidence="2" id="KW-1185">Reference proteome</keyword>
<dbReference type="InterPro" id="IPR036899">
    <property type="entry name" value="Ribosomal_uL13_sf"/>
</dbReference>
<name>A0A183AVZ7_9TREM</name>
<dbReference type="GO" id="GO:0006412">
    <property type="term" value="P:translation"/>
    <property type="evidence" value="ECO:0007669"/>
    <property type="project" value="InterPro"/>
</dbReference>
<dbReference type="WBParaSite" id="ECPE_0001116601-mRNA-1">
    <property type="protein sequence ID" value="ECPE_0001116601-mRNA-1"/>
    <property type="gene ID" value="ECPE_0001116601"/>
</dbReference>
<protein>
    <submittedName>
        <fullName evidence="1 3">Uncharacterized protein</fullName>
    </submittedName>
</protein>
<proteinExistence type="predicted"/>
<gene>
    <name evidence="1" type="ORF">ECPE_LOCUS11132</name>
</gene>
<sequence>MSHWRVQQWRAFAKQWYIYDAFMQCPMLSGEKIAKYLMGKHIRYYDPQSKINLVFRMFCGFSGFRSQRYCFQYQAYSC</sequence>
<dbReference type="EMBL" id="UZAN01050261">
    <property type="protein sequence ID" value="VDP88100.1"/>
    <property type="molecule type" value="Genomic_DNA"/>
</dbReference>
<accession>A0A183AVZ7</accession>
<dbReference type="Gene3D" id="3.90.1180.10">
    <property type="entry name" value="Ribosomal protein L13"/>
    <property type="match status" value="1"/>
</dbReference>
<evidence type="ECO:0000313" key="1">
    <source>
        <dbReference type="EMBL" id="VDP88100.1"/>
    </source>
</evidence>
<dbReference type="SUPFAM" id="SSF52161">
    <property type="entry name" value="Ribosomal protein L13"/>
    <property type="match status" value="1"/>
</dbReference>
<organism evidence="3">
    <name type="scientific">Echinostoma caproni</name>
    <dbReference type="NCBI Taxonomy" id="27848"/>
    <lineage>
        <taxon>Eukaryota</taxon>
        <taxon>Metazoa</taxon>
        <taxon>Spiralia</taxon>
        <taxon>Lophotrochozoa</taxon>
        <taxon>Platyhelminthes</taxon>
        <taxon>Trematoda</taxon>
        <taxon>Digenea</taxon>
        <taxon>Plagiorchiida</taxon>
        <taxon>Echinostomata</taxon>
        <taxon>Echinostomatoidea</taxon>
        <taxon>Echinostomatidae</taxon>
        <taxon>Echinostoma</taxon>
    </lineage>
</organism>
<dbReference type="GO" id="GO:0003735">
    <property type="term" value="F:structural constituent of ribosome"/>
    <property type="evidence" value="ECO:0007669"/>
    <property type="project" value="InterPro"/>
</dbReference>